<dbReference type="PANTHER" id="PTHR47209:SF1">
    <property type="entry name" value="OS06G0639500 PROTEIN"/>
    <property type="match status" value="1"/>
</dbReference>
<proteinExistence type="predicted"/>
<evidence type="ECO:0000313" key="2">
    <source>
        <dbReference type="EMBL" id="MED6122767.1"/>
    </source>
</evidence>
<keyword evidence="1" id="KW-0472">Membrane</keyword>
<feature type="transmembrane region" description="Helical" evidence="1">
    <location>
        <begin position="92"/>
        <end position="113"/>
    </location>
</feature>
<keyword evidence="3" id="KW-1185">Reference proteome</keyword>
<sequence length="128" mass="14832">MAKSYCVGQFVRLKENELSPRFEWRKRGGAWATSKISWILPNGCLVVEFPRLLPFGNESRTFLADPSEVEMVDLKTCPGMIEKYQHVEDHHWAVRPVLIVFGIFTAWKFGMFVRKKVGRSMKKVNAIE</sequence>
<dbReference type="PANTHER" id="PTHR47209">
    <property type="entry name" value="OS06G0639500 PROTEIN"/>
    <property type="match status" value="1"/>
</dbReference>
<protein>
    <submittedName>
        <fullName evidence="2">Uncharacterized protein</fullName>
    </submittedName>
</protein>
<reference evidence="2 3" key="1">
    <citation type="journal article" date="2023" name="Plants (Basel)">
        <title>Bridging the Gap: Combining Genomics and Transcriptomics Approaches to Understand Stylosanthes scabra, an Orphan Legume from the Brazilian Caatinga.</title>
        <authorList>
            <person name="Ferreira-Neto J.R.C."/>
            <person name="da Silva M.D."/>
            <person name="Binneck E."/>
            <person name="de Melo N.F."/>
            <person name="da Silva R.H."/>
            <person name="de Melo A.L.T.M."/>
            <person name="Pandolfi V."/>
            <person name="Bustamante F.O."/>
            <person name="Brasileiro-Vidal A.C."/>
            <person name="Benko-Iseppon A.M."/>
        </authorList>
    </citation>
    <scope>NUCLEOTIDE SEQUENCE [LARGE SCALE GENOMIC DNA]</scope>
    <source>
        <tissue evidence="2">Leaves</tissue>
    </source>
</reference>
<dbReference type="InterPro" id="IPR053293">
    <property type="entry name" value="OCM_Kinase"/>
</dbReference>
<comment type="caution">
    <text evidence="2">The sequence shown here is derived from an EMBL/GenBank/DDBJ whole genome shotgun (WGS) entry which is preliminary data.</text>
</comment>
<keyword evidence="1" id="KW-0812">Transmembrane</keyword>
<dbReference type="EMBL" id="JASCZI010030456">
    <property type="protein sequence ID" value="MED6122767.1"/>
    <property type="molecule type" value="Genomic_DNA"/>
</dbReference>
<evidence type="ECO:0000313" key="3">
    <source>
        <dbReference type="Proteomes" id="UP001341840"/>
    </source>
</evidence>
<keyword evidence="1" id="KW-1133">Transmembrane helix</keyword>
<name>A0ABU6RFG2_9FABA</name>
<gene>
    <name evidence="2" type="ORF">PIB30_042973</name>
</gene>
<evidence type="ECO:0000256" key="1">
    <source>
        <dbReference type="SAM" id="Phobius"/>
    </source>
</evidence>
<accession>A0ABU6RFG2</accession>
<organism evidence="2 3">
    <name type="scientific">Stylosanthes scabra</name>
    <dbReference type="NCBI Taxonomy" id="79078"/>
    <lineage>
        <taxon>Eukaryota</taxon>
        <taxon>Viridiplantae</taxon>
        <taxon>Streptophyta</taxon>
        <taxon>Embryophyta</taxon>
        <taxon>Tracheophyta</taxon>
        <taxon>Spermatophyta</taxon>
        <taxon>Magnoliopsida</taxon>
        <taxon>eudicotyledons</taxon>
        <taxon>Gunneridae</taxon>
        <taxon>Pentapetalae</taxon>
        <taxon>rosids</taxon>
        <taxon>fabids</taxon>
        <taxon>Fabales</taxon>
        <taxon>Fabaceae</taxon>
        <taxon>Papilionoideae</taxon>
        <taxon>50 kb inversion clade</taxon>
        <taxon>dalbergioids sensu lato</taxon>
        <taxon>Dalbergieae</taxon>
        <taxon>Pterocarpus clade</taxon>
        <taxon>Stylosanthes</taxon>
    </lineage>
</organism>
<dbReference type="Proteomes" id="UP001341840">
    <property type="component" value="Unassembled WGS sequence"/>
</dbReference>